<organism evidence="1 2">
    <name type="scientific">Williamwhitmania taraxaci</name>
    <dbReference type="NCBI Taxonomy" id="1640674"/>
    <lineage>
        <taxon>Bacteria</taxon>
        <taxon>Pseudomonadati</taxon>
        <taxon>Bacteroidota</taxon>
        <taxon>Bacteroidia</taxon>
        <taxon>Bacteroidales</taxon>
        <taxon>Williamwhitmaniaceae</taxon>
        <taxon>Williamwhitmania</taxon>
    </lineage>
</organism>
<sequence length="220" mass="25847">MKIKVKIIELKTVNELDFYWQNKDYINLLKEFGFPDIEQIKENEILEYLFMAISDFEPANAAEILLKYKMSDKLNEGQIQNLSNDMLTSRVAEQYSEPAFHFDLFNINQFLRKAYNGKFPNTEATIITASFQREDLDSEITKEIMIKSLSYGLKKSNLILRLFADQIDGTVPFDDAEKVIWDYRKSGENTIEISTSRNWIDKEDFEQMEFEADVKLVNEE</sequence>
<proteinExistence type="predicted"/>
<dbReference type="RefSeq" id="WP_092439876.1">
    <property type="nucleotide sequence ID" value="NZ_FMYP01000058.1"/>
</dbReference>
<dbReference type="OrthoDB" id="1118033at2"/>
<evidence type="ECO:0000313" key="2">
    <source>
        <dbReference type="Proteomes" id="UP000199452"/>
    </source>
</evidence>
<keyword evidence="2" id="KW-1185">Reference proteome</keyword>
<gene>
    <name evidence="1" type="ORF">SAMN05216323_105822</name>
</gene>
<reference evidence="1 2" key="1">
    <citation type="submission" date="2016-09" db="EMBL/GenBank/DDBJ databases">
        <authorList>
            <person name="Capua I."/>
            <person name="De Benedictis P."/>
            <person name="Joannis T."/>
            <person name="Lombin L.H."/>
            <person name="Cattoli G."/>
        </authorList>
    </citation>
    <scope>NUCLEOTIDE SEQUENCE [LARGE SCALE GENOMIC DNA]</scope>
    <source>
        <strain evidence="1 2">A7P-90m</strain>
    </source>
</reference>
<accession>A0A1G6Q8I9</accession>
<dbReference type="Proteomes" id="UP000199452">
    <property type="component" value="Unassembled WGS sequence"/>
</dbReference>
<dbReference type="EMBL" id="FMYP01000058">
    <property type="protein sequence ID" value="SDC88214.1"/>
    <property type="molecule type" value="Genomic_DNA"/>
</dbReference>
<evidence type="ECO:0000313" key="1">
    <source>
        <dbReference type="EMBL" id="SDC88214.1"/>
    </source>
</evidence>
<name>A0A1G6Q8I9_9BACT</name>
<protein>
    <submittedName>
        <fullName evidence="1">Uncharacterized protein</fullName>
    </submittedName>
</protein>
<dbReference type="AlphaFoldDB" id="A0A1G6Q8I9"/>